<dbReference type="InterPro" id="IPR013324">
    <property type="entry name" value="RNA_pol_sigma_r3/r4-like"/>
</dbReference>
<evidence type="ECO:0000259" key="8">
    <source>
        <dbReference type="Pfam" id="PF08281"/>
    </source>
</evidence>
<dbReference type="NCBIfam" id="NF007214">
    <property type="entry name" value="PRK09636.1"/>
    <property type="match status" value="1"/>
</dbReference>
<evidence type="ECO:0000256" key="3">
    <source>
        <dbReference type="ARBA" id="ARBA00023015"/>
    </source>
</evidence>
<dbReference type="SUPFAM" id="SSF54427">
    <property type="entry name" value="NTF2-like"/>
    <property type="match status" value="1"/>
</dbReference>
<dbReference type="OrthoDB" id="3211555at2"/>
<dbReference type="Gene3D" id="1.10.10.10">
    <property type="entry name" value="Winged helix-like DNA-binding domain superfamily/Winged helix DNA-binding domain"/>
    <property type="match status" value="1"/>
</dbReference>
<dbReference type="GO" id="GO:0006352">
    <property type="term" value="P:DNA-templated transcription initiation"/>
    <property type="evidence" value="ECO:0007669"/>
    <property type="project" value="InterPro"/>
</dbReference>
<keyword evidence="3" id="KW-0805">Transcription regulation</keyword>
<dbReference type="InterPro" id="IPR007627">
    <property type="entry name" value="RNA_pol_sigma70_r2"/>
</dbReference>
<evidence type="ECO:0000313" key="9">
    <source>
        <dbReference type="EMBL" id="RLV55093.1"/>
    </source>
</evidence>
<dbReference type="InterPro" id="IPR013325">
    <property type="entry name" value="RNA_pol_sigma_r2"/>
</dbReference>
<evidence type="ECO:0000313" key="10">
    <source>
        <dbReference type="Proteomes" id="UP000282515"/>
    </source>
</evidence>
<dbReference type="PANTHER" id="PTHR30173">
    <property type="entry name" value="SIGMA 19 FACTOR"/>
    <property type="match status" value="1"/>
</dbReference>
<dbReference type="Proteomes" id="UP000282515">
    <property type="component" value="Unassembled WGS sequence"/>
</dbReference>
<feature type="region of interest" description="Disordered" evidence="6">
    <location>
        <begin position="285"/>
        <end position="306"/>
    </location>
</feature>
<dbReference type="InterPro" id="IPR052704">
    <property type="entry name" value="ECF_Sigma-70_Domain"/>
</dbReference>
<name>A0A3L8PK53_9ACTN</name>
<dbReference type="GO" id="GO:0003677">
    <property type="term" value="F:DNA binding"/>
    <property type="evidence" value="ECO:0007669"/>
    <property type="project" value="InterPro"/>
</dbReference>
<dbReference type="InterPro" id="IPR032710">
    <property type="entry name" value="NTF2-like_dom_sf"/>
</dbReference>
<evidence type="ECO:0000259" key="7">
    <source>
        <dbReference type="Pfam" id="PF04542"/>
    </source>
</evidence>
<accession>A0A3L8PK53</accession>
<feature type="domain" description="RNA polymerase sigma factor 70 region 4 type 2" evidence="8">
    <location>
        <begin position="108"/>
        <end position="154"/>
    </location>
</feature>
<evidence type="ECO:0000256" key="2">
    <source>
        <dbReference type="ARBA" id="ARBA00011344"/>
    </source>
</evidence>
<dbReference type="InterPro" id="IPR036388">
    <property type="entry name" value="WH-like_DNA-bd_sf"/>
</dbReference>
<dbReference type="GO" id="GO:0016987">
    <property type="term" value="F:sigma factor activity"/>
    <property type="evidence" value="ECO:0007669"/>
    <property type="project" value="UniProtKB-KW"/>
</dbReference>
<reference evidence="9 10" key="1">
    <citation type="submission" date="2018-10" db="EMBL/GenBank/DDBJ databases">
        <title>Aeromicrobium sp. 9W16Y-2 whole genome shotgun sequence.</title>
        <authorList>
            <person name="Li F."/>
        </authorList>
    </citation>
    <scope>NUCLEOTIDE SEQUENCE [LARGE SCALE GENOMIC DNA]</scope>
    <source>
        <strain evidence="9 10">9W16Y-2</strain>
    </source>
</reference>
<evidence type="ECO:0000256" key="4">
    <source>
        <dbReference type="ARBA" id="ARBA00023082"/>
    </source>
</evidence>
<dbReference type="NCBIfam" id="TIGR02937">
    <property type="entry name" value="sigma70-ECF"/>
    <property type="match status" value="1"/>
</dbReference>
<comment type="subunit">
    <text evidence="2">Interacts transiently with the RNA polymerase catalytic core formed by RpoA, RpoB, RpoC and RpoZ (2 alpha, 1 beta, 1 beta' and 1 omega subunit) to form the RNA polymerase holoenzyme that can initiate transcription.</text>
</comment>
<organism evidence="9 10">
    <name type="scientific">Aeromicrobium phragmitis</name>
    <dbReference type="NCBI Taxonomy" id="2478914"/>
    <lineage>
        <taxon>Bacteria</taxon>
        <taxon>Bacillati</taxon>
        <taxon>Actinomycetota</taxon>
        <taxon>Actinomycetes</taxon>
        <taxon>Propionibacteriales</taxon>
        <taxon>Nocardioidaceae</taxon>
        <taxon>Aeromicrobium</taxon>
    </lineage>
</organism>
<dbReference type="Gene3D" id="1.10.1740.10">
    <property type="match status" value="1"/>
</dbReference>
<sequence>MSLFERERPRLLALAYRLTGSITDAEDAVQESWLRFERTEDVRDPAAWLTTVVSRICLDRLTSAAARREHYVGTWLPEPVVRERDATAADPLDVVVRDDELRYAALVVLETLAPAQRVALVLHDAFEVPFAQVAEVLGVSPAHARQLAVRARKAVTPAPPPVSPGEHAEAVERLMHAVLEGDLEAVVAALHPDIVAYGDSNGRTPTAGRPIRGAAHVARFLLGLVRLYGPERLAHLRLEQVNGRLGLVTPGTDGRFPARVTAFTVTEGRVVATYDIANPDKLGGVRLEQWSPTAPDTPPRRRTPGR</sequence>
<dbReference type="InterPro" id="IPR013249">
    <property type="entry name" value="RNA_pol_sigma70_r4_t2"/>
</dbReference>
<keyword evidence="10" id="KW-1185">Reference proteome</keyword>
<dbReference type="EMBL" id="RDBF01000011">
    <property type="protein sequence ID" value="RLV55093.1"/>
    <property type="molecule type" value="Genomic_DNA"/>
</dbReference>
<dbReference type="PANTHER" id="PTHR30173:SF36">
    <property type="entry name" value="ECF RNA POLYMERASE SIGMA FACTOR SIGJ"/>
    <property type="match status" value="1"/>
</dbReference>
<evidence type="ECO:0000256" key="6">
    <source>
        <dbReference type="SAM" id="MobiDB-lite"/>
    </source>
</evidence>
<feature type="domain" description="RNA polymerase sigma-70 region 2" evidence="7">
    <location>
        <begin position="3"/>
        <end position="65"/>
    </location>
</feature>
<dbReference type="Gene3D" id="3.10.450.50">
    <property type="match status" value="1"/>
</dbReference>
<proteinExistence type="inferred from homology"/>
<dbReference type="AlphaFoldDB" id="A0A3L8PK53"/>
<protein>
    <submittedName>
        <fullName evidence="9">Sigma-70 family RNA polymerase sigma factor</fullName>
    </submittedName>
</protein>
<gene>
    <name evidence="9" type="ORF">D9V41_13475</name>
</gene>
<comment type="caution">
    <text evidence="9">The sequence shown here is derived from an EMBL/GenBank/DDBJ whole genome shotgun (WGS) entry which is preliminary data.</text>
</comment>
<dbReference type="Pfam" id="PF04542">
    <property type="entry name" value="Sigma70_r2"/>
    <property type="match status" value="1"/>
</dbReference>
<dbReference type="SUPFAM" id="SSF88946">
    <property type="entry name" value="Sigma2 domain of RNA polymerase sigma factors"/>
    <property type="match status" value="1"/>
</dbReference>
<dbReference type="RefSeq" id="WP_121795095.1">
    <property type="nucleotide sequence ID" value="NZ_RDBF01000011.1"/>
</dbReference>
<keyword evidence="5" id="KW-0804">Transcription</keyword>
<evidence type="ECO:0000256" key="1">
    <source>
        <dbReference type="ARBA" id="ARBA00010641"/>
    </source>
</evidence>
<evidence type="ECO:0000256" key="5">
    <source>
        <dbReference type="ARBA" id="ARBA00023163"/>
    </source>
</evidence>
<dbReference type="InterPro" id="IPR014284">
    <property type="entry name" value="RNA_pol_sigma-70_dom"/>
</dbReference>
<dbReference type="Pfam" id="PF08281">
    <property type="entry name" value="Sigma70_r4_2"/>
    <property type="match status" value="1"/>
</dbReference>
<dbReference type="SUPFAM" id="SSF88659">
    <property type="entry name" value="Sigma3 and sigma4 domains of RNA polymerase sigma factors"/>
    <property type="match status" value="1"/>
</dbReference>
<keyword evidence="4" id="KW-0731">Sigma factor</keyword>
<comment type="similarity">
    <text evidence="1">Belongs to the sigma-70 factor family. ECF subfamily.</text>
</comment>